<organism evidence="2 3">
    <name type="scientific">Stegodyphus mimosarum</name>
    <name type="common">African social velvet spider</name>
    <dbReference type="NCBI Taxonomy" id="407821"/>
    <lineage>
        <taxon>Eukaryota</taxon>
        <taxon>Metazoa</taxon>
        <taxon>Ecdysozoa</taxon>
        <taxon>Arthropoda</taxon>
        <taxon>Chelicerata</taxon>
        <taxon>Arachnida</taxon>
        <taxon>Araneae</taxon>
        <taxon>Araneomorphae</taxon>
        <taxon>Entelegynae</taxon>
        <taxon>Eresoidea</taxon>
        <taxon>Eresidae</taxon>
        <taxon>Stegodyphus</taxon>
    </lineage>
</organism>
<dbReference type="EMBL" id="KK117351">
    <property type="protein sequence ID" value="KFM70242.1"/>
    <property type="molecule type" value="Genomic_DNA"/>
</dbReference>
<feature type="non-terminal residue" evidence="2">
    <location>
        <position position="86"/>
    </location>
</feature>
<proteinExistence type="predicted"/>
<dbReference type="Proteomes" id="UP000054359">
    <property type="component" value="Unassembled WGS sequence"/>
</dbReference>
<feature type="coiled-coil region" evidence="1">
    <location>
        <begin position="43"/>
        <end position="84"/>
    </location>
</feature>
<dbReference type="AlphaFoldDB" id="A0A087TYQ3"/>
<gene>
    <name evidence="2" type="ORF">X975_27225</name>
</gene>
<name>A0A087TYQ3_STEMI</name>
<accession>A0A087TYQ3</accession>
<keyword evidence="3" id="KW-1185">Reference proteome</keyword>
<evidence type="ECO:0000313" key="3">
    <source>
        <dbReference type="Proteomes" id="UP000054359"/>
    </source>
</evidence>
<feature type="non-terminal residue" evidence="2">
    <location>
        <position position="1"/>
    </location>
</feature>
<evidence type="ECO:0000313" key="2">
    <source>
        <dbReference type="EMBL" id="KFM70242.1"/>
    </source>
</evidence>
<keyword evidence="1" id="KW-0175">Coiled coil</keyword>
<sequence>EIKSLEAELRTAEALRKCALPSYSQEKAGSNSEQNLDKVLPRSASLQNELERALKHLQTYRTENHELKKQLEYLNKELPLWQEKAN</sequence>
<reference evidence="2 3" key="1">
    <citation type="submission" date="2013-11" db="EMBL/GenBank/DDBJ databases">
        <title>Genome sequencing of Stegodyphus mimosarum.</title>
        <authorList>
            <person name="Bechsgaard J."/>
        </authorList>
    </citation>
    <scope>NUCLEOTIDE SEQUENCE [LARGE SCALE GENOMIC DNA]</scope>
</reference>
<protein>
    <submittedName>
        <fullName evidence="2">Uncharacterized protein</fullName>
    </submittedName>
</protein>
<evidence type="ECO:0000256" key="1">
    <source>
        <dbReference type="SAM" id="Coils"/>
    </source>
</evidence>